<sequence length="147" mass="15534">MASRIVKLGYVVFTDVDGRPITGYQGETVDVHDDDLERFDSVNVLPGGDSADAAKILTQVDIDEAVAAALDEKDEELAEARKALDDDIAAFEAAKAQAKDAVAAEVAQLEAAKEELARERGAFDAEKAAAAEPEKKTTARTAAAKQS</sequence>
<dbReference type="EMBL" id="LDRT01000010">
    <property type="protein sequence ID" value="KTR96487.1"/>
    <property type="molecule type" value="Genomic_DNA"/>
</dbReference>
<evidence type="ECO:0000313" key="3">
    <source>
        <dbReference type="Proteomes" id="UP000075025"/>
    </source>
</evidence>
<gene>
    <name evidence="2" type="ORF">NS220_02090</name>
</gene>
<protein>
    <submittedName>
        <fullName evidence="2">Uncharacterized protein</fullName>
    </submittedName>
</protein>
<accession>A0A147F166</accession>
<evidence type="ECO:0000313" key="2">
    <source>
        <dbReference type="EMBL" id="KTR96487.1"/>
    </source>
</evidence>
<feature type="region of interest" description="Disordered" evidence="1">
    <location>
        <begin position="123"/>
        <end position="147"/>
    </location>
</feature>
<dbReference type="OrthoDB" id="5125755at2"/>
<dbReference type="AlphaFoldDB" id="A0A147F166"/>
<dbReference type="PATRIC" id="fig|2033.6.peg.92"/>
<reference evidence="2 3" key="1">
    <citation type="journal article" date="2016" name="Front. Microbiol.">
        <title>Genomic Resource of Rice Seed Associated Bacteria.</title>
        <authorList>
            <person name="Midha S."/>
            <person name="Bansal K."/>
            <person name="Sharma S."/>
            <person name="Kumar N."/>
            <person name="Patil P.P."/>
            <person name="Chaudhry V."/>
            <person name="Patil P.B."/>
        </authorList>
    </citation>
    <scope>NUCLEOTIDE SEQUENCE [LARGE SCALE GENOMIC DNA]</scope>
    <source>
        <strain evidence="2 3">NS220</strain>
    </source>
</reference>
<dbReference type="RefSeq" id="WP_058622451.1">
    <property type="nucleotide sequence ID" value="NZ_LDRT01000010.1"/>
</dbReference>
<organism evidence="2 3">
    <name type="scientific">Microbacterium testaceum</name>
    <name type="common">Aureobacterium testaceum</name>
    <name type="synonym">Brevibacterium testaceum</name>
    <dbReference type="NCBI Taxonomy" id="2033"/>
    <lineage>
        <taxon>Bacteria</taxon>
        <taxon>Bacillati</taxon>
        <taxon>Actinomycetota</taxon>
        <taxon>Actinomycetes</taxon>
        <taxon>Micrococcales</taxon>
        <taxon>Microbacteriaceae</taxon>
        <taxon>Microbacterium</taxon>
    </lineage>
</organism>
<evidence type="ECO:0000256" key="1">
    <source>
        <dbReference type="SAM" id="MobiDB-lite"/>
    </source>
</evidence>
<proteinExistence type="predicted"/>
<dbReference type="Proteomes" id="UP000075025">
    <property type="component" value="Unassembled WGS sequence"/>
</dbReference>
<comment type="caution">
    <text evidence="2">The sequence shown here is derived from an EMBL/GenBank/DDBJ whole genome shotgun (WGS) entry which is preliminary data.</text>
</comment>
<name>A0A147F166_MICTE</name>
<feature type="compositionally biased region" description="Basic and acidic residues" evidence="1">
    <location>
        <begin position="123"/>
        <end position="137"/>
    </location>
</feature>